<name>A0A9X9A1K4_BACCE</name>
<evidence type="ECO:0000313" key="3">
    <source>
        <dbReference type="Proteomes" id="UP000308444"/>
    </source>
</evidence>
<protein>
    <submittedName>
        <fullName evidence="2">DUF4297 domain-containing protein</fullName>
    </submittedName>
</protein>
<dbReference type="GO" id="GO:0004518">
    <property type="term" value="F:nuclease activity"/>
    <property type="evidence" value="ECO:0007669"/>
    <property type="project" value="InterPro"/>
</dbReference>
<dbReference type="AlphaFoldDB" id="A0A9X9A1K4"/>
<dbReference type="InterPro" id="IPR025382">
    <property type="entry name" value="Cap4-like_endonuclease_dom"/>
</dbReference>
<sequence>MVQSIIQSELREQAGSNSFNRFDYQAHWTLYHMIEEYKKNIPFYVFCEFHDDMTKTELSEHPSCAEFFQVKTTESFKEWTLKRLFRTYKKPNGDFKHSFLGFLFYNFLKFKDECTKCHFVSNIDMDEDVRKWQAVIEDKKLLKKKEPKLYNEIKAFLKIEYPSLKEPEFTSVFDTFIQNTFLYYGG</sequence>
<feature type="non-terminal residue" evidence="2">
    <location>
        <position position="186"/>
    </location>
</feature>
<comment type="caution">
    <text evidence="2">The sequence shown here is derived from an EMBL/GenBank/DDBJ whole genome shotgun (WGS) entry which is preliminary data.</text>
</comment>
<reference evidence="2 3" key="1">
    <citation type="journal article" date="2019" name="Environ. Microbiol.">
        <title>An active ?-lactamase is a part of an orchestrated cell wall stress resistance network of Bacillus subtilis and related rhizosphere species.</title>
        <authorList>
            <person name="Bucher T."/>
            <person name="Keren-Paz A."/>
            <person name="Hausser J."/>
            <person name="Olender T."/>
            <person name="Cytryn E."/>
            <person name="Kolodkin-Gal I."/>
        </authorList>
    </citation>
    <scope>NUCLEOTIDE SEQUENCE [LARGE SCALE GENOMIC DNA]</scope>
    <source>
        <strain evidence="2 3">I32</strain>
    </source>
</reference>
<accession>A0A9X9A1K4</accession>
<dbReference type="Proteomes" id="UP000308444">
    <property type="component" value="Unassembled WGS sequence"/>
</dbReference>
<proteinExistence type="predicted"/>
<organism evidence="2 3">
    <name type="scientific">Bacillus cereus</name>
    <dbReference type="NCBI Taxonomy" id="1396"/>
    <lineage>
        <taxon>Bacteria</taxon>
        <taxon>Bacillati</taxon>
        <taxon>Bacillota</taxon>
        <taxon>Bacilli</taxon>
        <taxon>Bacillales</taxon>
        <taxon>Bacillaceae</taxon>
        <taxon>Bacillus</taxon>
        <taxon>Bacillus cereus group</taxon>
    </lineage>
</organism>
<gene>
    <name evidence="2" type="ORF">FC695_35635</name>
</gene>
<dbReference type="Pfam" id="PF14130">
    <property type="entry name" value="Cap4_nuclease"/>
    <property type="match status" value="1"/>
</dbReference>
<evidence type="ECO:0000313" key="2">
    <source>
        <dbReference type="EMBL" id="TKI89656.1"/>
    </source>
</evidence>
<feature type="domain" description="CD-NTase associated protein 4-like DNA endonuclease" evidence="1">
    <location>
        <begin position="14"/>
        <end position="155"/>
    </location>
</feature>
<dbReference type="EMBL" id="SZOH01003653">
    <property type="protein sequence ID" value="TKI89656.1"/>
    <property type="molecule type" value="Genomic_DNA"/>
</dbReference>
<evidence type="ECO:0000259" key="1">
    <source>
        <dbReference type="Pfam" id="PF14130"/>
    </source>
</evidence>